<sequence length="142" mass="16163">METLKTSKKKNNRQRLQSLPPLRFKKFQMNLDQSGVHILLSANFLKKNNHTLRVRDGQLNLKIKQPPALFGYANGSKVLDGPTKDIDFQIRLPHKQYRHIKSARFLNGSLKIHLVESYTTGATLKYAESAAKYHGVATSYPS</sequence>
<reference evidence="1 2" key="1">
    <citation type="submission" date="2018-11" db="EMBL/GenBank/DDBJ databases">
        <title>Arenibacter aquaticus sp.nov., a marine bacterium isolated from surface seawater in the South China Sea.</title>
        <authorList>
            <person name="Guo J."/>
            <person name="Sun J."/>
        </authorList>
    </citation>
    <scope>NUCLEOTIDE SEQUENCE [LARGE SCALE GENOMIC DNA]</scope>
    <source>
        <strain evidence="1 2">GUO666</strain>
    </source>
</reference>
<name>A0A430K700_9FLAO</name>
<dbReference type="RefSeq" id="WP_126161528.1">
    <property type="nucleotide sequence ID" value="NZ_RQPJ01000002.1"/>
</dbReference>
<dbReference type="EMBL" id="RQPJ01000002">
    <property type="protein sequence ID" value="RTE54797.1"/>
    <property type="molecule type" value="Genomic_DNA"/>
</dbReference>
<evidence type="ECO:0000313" key="2">
    <source>
        <dbReference type="Proteomes" id="UP000267585"/>
    </source>
</evidence>
<accession>A0A430K700</accession>
<dbReference type="AlphaFoldDB" id="A0A430K700"/>
<comment type="caution">
    <text evidence="1">The sequence shown here is derived from an EMBL/GenBank/DDBJ whole genome shotgun (WGS) entry which is preliminary data.</text>
</comment>
<dbReference type="Proteomes" id="UP000267585">
    <property type="component" value="Unassembled WGS sequence"/>
</dbReference>
<dbReference type="OrthoDB" id="1437155at2"/>
<keyword evidence="2" id="KW-1185">Reference proteome</keyword>
<evidence type="ECO:0000313" key="1">
    <source>
        <dbReference type="EMBL" id="RTE54797.1"/>
    </source>
</evidence>
<organism evidence="1 2">
    <name type="scientific">Arenibacter aquaticus</name>
    <dbReference type="NCBI Taxonomy" id="2489054"/>
    <lineage>
        <taxon>Bacteria</taxon>
        <taxon>Pseudomonadati</taxon>
        <taxon>Bacteroidota</taxon>
        <taxon>Flavobacteriia</taxon>
        <taxon>Flavobacteriales</taxon>
        <taxon>Flavobacteriaceae</taxon>
        <taxon>Arenibacter</taxon>
    </lineage>
</organism>
<gene>
    <name evidence="1" type="ORF">EHW67_06425</name>
</gene>
<proteinExistence type="predicted"/>
<protein>
    <submittedName>
        <fullName evidence="1">Uncharacterized protein</fullName>
    </submittedName>
</protein>